<evidence type="ECO:0000313" key="2">
    <source>
        <dbReference type="Proteomes" id="UP001162483"/>
    </source>
</evidence>
<reference evidence="1" key="1">
    <citation type="submission" date="2023-05" db="EMBL/GenBank/DDBJ databases">
        <authorList>
            <person name="Stuckert A."/>
        </authorList>
    </citation>
    <scope>NUCLEOTIDE SEQUENCE</scope>
</reference>
<evidence type="ECO:0000313" key="1">
    <source>
        <dbReference type="EMBL" id="CAI9579743.1"/>
    </source>
</evidence>
<proteinExistence type="predicted"/>
<dbReference type="EMBL" id="CATNWA010015125">
    <property type="protein sequence ID" value="CAI9579743.1"/>
    <property type="molecule type" value="Genomic_DNA"/>
</dbReference>
<dbReference type="Proteomes" id="UP001162483">
    <property type="component" value="Unassembled WGS sequence"/>
</dbReference>
<name>A0ABN9E4V7_9NEOB</name>
<feature type="non-terminal residue" evidence="1">
    <location>
        <position position="42"/>
    </location>
</feature>
<sequence length="42" mass="4504">MIPYCPGAPCDVSPPLVRSPPLTVTYLHYCPALLIALHVTAL</sequence>
<gene>
    <name evidence="1" type="ORF">SPARVUS_LOCUS9161245</name>
</gene>
<protein>
    <submittedName>
        <fullName evidence="1">Uncharacterized protein</fullName>
    </submittedName>
</protein>
<keyword evidence="2" id="KW-1185">Reference proteome</keyword>
<organism evidence="1 2">
    <name type="scientific">Staurois parvus</name>
    <dbReference type="NCBI Taxonomy" id="386267"/>
    <lineage>
        <taxon>Eukaryota</taxon>
        <taxon>Metazoa</taxon>
        <taxon>Chordata</taxon>
        <taxon>Craniata</taxon>
        <taxon>Vertebrata</taxon>
        <taxon>Euteleostomi</taxon>
        <taxon>Amphibia</taxon>
        <taxon>Batrachia</taxon>
        <taxon>Anura</taxon>
        <taxon>Neobatrachia</taxon>
        <taxon>Ranoidea</taxon>
        <taxon>Ranidae</taxon>
        <taxon>Staurois</taxon>
    </lineage>
</organism>
<comment type="caution">
    <text evidence="1">The sequence shown here is derived from an EMBL/GenBank/DDBJ whole genome shotgun (WGS) entry which is preliminary data.</text>
</comment>
<accession>A0ABN9E4V7</accession>